<dbReference type="InterPro" id="IPR050272">
    <property type="entry name" value="Isochorismatase-like_hydrls"/>
</dbReference>
<protein>
    <submittedName>
        <fullName evidence="3">Hydrolase</fullName>
    </submittedName>
</protein>
<evidence type="ECO:0000256" key="1">
    <source>
        <dbReference type="ARBA" id="ARBA00022801"/>
    </source>
</evidence>
<dbReference type="EMBL" id="JZEY01000054">
    <property type="protein sequence ID" value="KKB10346.1"/>
    <property type="molecule type" value="Genomic_DNA"/>
</dbReference>
<comment type="caution">
    <text evidence="3">The sequence shown here is derived from an EMBL/GenBank/DDBJ whole genome shotgun (WGS) entry which is preliminary data.</text>
</comment>
<dbReference type="Pfam" id="PF00857">
    <property type="entry name" value="Isochorismatase"/>
    <property type="match status" value="1"/>
</dbReference>
<organism evidence="3 4">
    <name type="scientific">Devosia chinhatensis</name>
    <dbReference type="NCBI Taxonomy" id="429727"/>
    <lineage>
        <taxon>Bacteria</taxon>
        <taxon>Pseudomonadati</taxon>
        <taxon>Pseudomonadota</taxon>
        <taxon>Alphaproteobacteria</taxon>
        <taxon>Hyphomicrobiales</taxon>
        <taxon>Devosiaceae</taxon>
        <taxon>Devosia</taxon>
    </lineage>
</organism>
<feature type="domain" description="Isochorismatase-like" evidence="2">
    <location>
        <begin position="34"/>
        <end position="223"/>
    </location>
</feature>
<dbReference type="InterPro" id="IPR036380">
    <property type="entry name" value="Isochorismatase-like_sf"/>
</dbReference>
<dbReference type="AlphaFoldDB" id="A0A0F5FNC1"/>
<sequence length="252" mass="27464">MTERVWDKYLSEEDKAVFAASGFGTLADWGKRPALLVIDVNYAFCDEKPVPILESIKKWRTSCGEYAWEAMPVLEKLIAACHGKGIPVIYTTGIQRADKWDAGSWSWKSARRAEEPAQVTQAGIDGNEIVAEIAPGPRDIVIHKQKPSGFAGTPMMSYLQLLGCDSVIVTGTTTSGCVRATVLDAFSLNYRVTVVEDGCFDRAQANHAINLCDMHAKYANVMPSGEVLDHIDTLSQGMYDLPSGAGMQQAAE</sequence>
<accession>A0A0F5FNC1</accession>
<name>A0A0F5FNC1_9HYPH</name>
<evidence type="ECO:0000313" key="4">
    <source>
        <dbReference type="Proteomes" id="UP000033649"/>
    </source>
</evidence>
<keyword evidence="4" id="KW-1185">Reference proteome</keyword>
<dbReference type="Proteomes" id="UP000033649">
    <property type="component" value="Unassembled WGS sequence"/>
</dbReference>
<dbReference type="PANTHER" id="PTHR43540:SF1">
    <property type="entry name" value="ISOCHORISMATASE HYDROLASE"/>
    <property type="match status" value="1"/>
</dbReference>
<dbReference type="InterPro" id="IPR000868">
    <property type="entry name" value="Isochorismatase-like_dom"/>
</dbReference>
<proteinExistence type="predicted"/>
<dbReference type="GO" id="GO:0016787">
    <property type="term" value="F:hydrolase activity"/>
    <property type="evidence" value="ECO:0007669"/>
    <property type="project" value="UniProtKB-KW"/>
</dbReference>
<reference evidence="3 4" key="1">
    <citation type="submission" date="2015-03" db="EMBL/GenBank/DDBJ databases">
        <authorList>
            <person name="Hassan Y."/>
            <person name="Lepp D."/>
            <person name="Li X.-Z."/>
            <person name="Zhou T."/>
        </authorList>
    </citation>
    <scope>NUCLEOTIDE SEQUENCE [LARGE SCALE GENOMIC DNA]</scope>
    <source>
        <strain evidence="3 4">IPL18</strain>
    </source>
</reference>
<dbReference type="PANTHER" id="PTHR43540">
    <property type="entry name" value="PEROXYUREIDOACRYLATE/UREIDOACRYLATE AMIDOHYDROLASE-RELATED"/>
    <property type="match status" value="1"/>
</dbReference>
<keyword evidence="1 3" id="KW-0378">Hydrolase</keyword>
<dbReference type="STRING" id="429727.VE26_07250"/>
<evidence type="ECO:0000259" key="2">
    <source>
        <dbReference type="Pfam" id="PF00857"/>
    </source>
</evidence>
<evidence type="ECO:0000313" key="3">
    <source>
        <dbReference type="EMBL" id="KKB10346.1"/>
    </source>
</evidence>
<dbReference type="Gene3D" id="3.40.50.850">
    <property type="entry name" value="Isochorismatase-like"/>
    <property type="match status" value="1"/>
</dbReference>
<dbReference type="PATRIC" id="fig|429727.3.peg.1502"/>
<gene>
    <name evidence="3" type="ORF">VE26_07250</name>
</gene>
<dbReference type="SUPFAM" id="SSF52499">
    <property type="entry name" value="Isochorismatase-like hydrolases"/>
    <property type="match status" value="1"/>
</dbReference>